<protein>
    <recommendedName>
        <fullName evidence="2">Retrotransposon gag domain-containing protein</fullName>
    </recommendedName>
</protein>
<dbReference type="Proteomes" id="UP000075243">
    <property type="component" value="Unassembled WGS sequence"/>
</dbReference>
<dbReference type="OMA" id="PIASICK"/>
<dbReference type="Pfam" id="PF03732">
    <property type="entry name" value="Retrotrans_gag"/>
    <property type="match status" value="1"/>
</dbReference>
<feature type="domain" description="Retrotransposon gag" evidence="2">
    <location>
        <begin position="8"/>
        <end position="56"/>
    </location>
</feature>
<feature type="compositionally biased region" description="Low complexity" evidence="1">
    <location>
        <begin position="104"/>
        <end position="115"/>
    </location>
</feature>
<evidence type="ECO:0000259" key="2">
    <source>
        <dbReference type="Pfam" id="PF03732"/>
    </source>
</evidence>
<proteinExistence type="predicted"/>
<dbReference type="AlphaFoldDB" id="A0A151QP58"/>
<dbReference type="EMBL" id="KQ485453">
    <property type="protein sequence ID" value="KYP32088.1"/>
    <property type="molecule type" value="Genomic_DNA"/>
</dbReference>
<sequence>MFKNGLLTSWEAFLHALELRFAPSKFEDPIASICKLTQTNTLQEYLSKFETLANRIFGLPQSFYLSCFTSKLKPHIRREILALQPPDLPHAIALAKLQDDKNYTTPSPSSRFARPSRPPPPPQTQTTSPKPLPPLLPTPPTKLPIKRITEVEMQAHRDKNLCYNSEERYTWGHRCKSQFLLLTTVDIDDPLEELVELISDSTNDPPLEAGLISLNALTTRKFAITNGP</sequence>
<keyword evidence="4" id="KW-1185">Reference proteome</keyword>
<evidence type="ECO:0000313" key="3">
    <source>
        <dbReference type="EMBL" id="KYP32088.1"/>
    </source>
</evidence>
<feature type="region of interest" description="Disordered" evidence="1">
    <location>
        <begin position="99"/>
        <end position="141"/>
    </location>
</feature>
<accession>A0A151QP58</accession>
<gene>
    <name evidence="3" type="ORF">KK1_047303</name>
</gene>
<evidence type="ECO:0000313" key="4">
    <source>
        <dbReference type="Proteomes" id="UP000075243"/>
    </source>
</evidence>
<reference evidence="3" key="1">
    <citation type="journal article" date="2012" name="Nat. Biotechnol.">
        <title>Draft genome sequence of pigeonpea (Cajanus cajan), an orphan legume crop of resource-poor farmers.</title>
        <authorList>
            <person name="Varshney R.K."/>
            <person name="Chen W."/>
            <person name="Li Y."/>
            <person name="Bharti A.K."/>
            <person name="Saxena R.K."/>
            <person name="Schlueter J.A."/>
            <person name="Donoghue M.T."/>
            <person name="Azam S."/>
            <person name="Fan G."/>
            <person name="Whaley A.M."/>
            <person name="Farmer A.D."/>
            <person name="Sheridan J."/>
            <person name="Iwata A."/>
            <person name="Tuteja R."/>
            <person name="Penmetsa R.V."/>
            <person name="Wu W."/>
            <person name="Upadhyaya H.D."/>
            <person name="Yang S.P."/>
            <person name="Shah T."/>
            <person name="Saxena K.B."/>
            <person name="Michael T."/>
            <person name="McCombie W.R."/>
            <person name="Yang B."/>
            <person name="Zhang G."/>
            <person name="Yang H."/>
            <person name="Wang J."/>
            <person name="Spillane C."/>
            <person name="Cook D.R."/>
            <person name="May G.D."/>
            <person name="Xu X."/>
            <person name="Jackson S.A."/>
        </authorList>
    </citation>
    <scope>NUCLEOTIDE SEQUENCE [LARGE SCALE GENOMIC DNA]</scope>
</reference>
<name>A0A151QP58_CAJCA</name>
<evidence type="ECO:0000256" key="1">
    <source>
        <dbReference type="SAM" id="MobiDB-lite"/>
    </source>
</evidence>
<feature type="compositionally biased region" description="Pro residues" evidence="1">
    <location>
        <begin position="130"/>
        <end position="141"/>
    </location>
</feature>
<dbReference type="InterPro" id="IPR005162">
    <property type="entry name" value="Retrotrans_gag_dom"/>
</dbReference>
<organism evidence="3 4">
    <name type="scientific">Cajanus cajan</name>
    <name type="common">Pigeon pea</name>
    <name type="synonym">Cajanus indicus</name>
    <dbReference type="NCBI Taxonomy" id="3821"/>
    <lineage>
        <taxon>Eukaryota</taxon>
        <taxon>Viridiplantae</taxon>
        <taxon>Streptophyta</taxon>
        <taxon>Embryophyta</taxon>
        <taxon>Tracheophyta</taxon>
        <taxon>Spermatophyta</taxon>
        <taxon>Magnoliopsida</taxon>
        <taxon>eudicotyledons</taxon>
        <taxon>Gunneridae</taxon>
        <taxon>Pentapetalae</taxon>
        <taxon>rosids</taxon>
        <taxon>fabids</taxon>
        <taxon>Fabales</taxon>
        <taxon>Fabaceae</taxon>
        <taxon>Papilionoideae</taxon>
        <taxon>50 kb inversion clade</taxon>
        <taxon>NPAAA clade</taxon>
        <taxon>indigoferoid/millettioid clade</taxon>
        <taxon>Phaseoleae</taxon>
        <taxon>Cajanus</taxon>
    </lineage>
</organism>
<dbReference type="Gramene" id="C.cajan_43158.t">
    <property type="protein sequence ID" value="C.cajan_43158.t.cds1"/>
    <property type="gene ID" value="C.cajan_43158"/>
</dbReference>